<dbReference type="InterPro" id="IPR050515">
    <property type="entry name" value="Beta-lactam/transpept"/>
</dbReference>
<dbReference type="EMBL" id="MASJ01000001">
    <property type="protein sequence ID" value="OCS88678.1"/>
    <property type="molecule type" value="Genomic_DNA"/>
</dbReference>
<dbReference type="InterPro" id="IPR007887">
    <property type="entry name" value="MecA_N"/>
</dbReference>
<evidence type="ECO:0000256" key="2">
    <source>
        <dbReference type="ARBA" id="ARBA00007171"/>
    </source>
</evidence>
<organism evidence="7 8">
    <name type="scientific">Caryophanon tenue</name>
    <dbReference type="NCBI Taxonomy" id="33978"/>
    <lineage>
        <taxon>Bacteria</taxon>
        <taxon>Bacillati</taxon>
        <taxon>Bacillota</taxon>
        <taxon>Bacilli</taxon>
        <taxon>Bacillales</taxon>
        <taxon>Caryophanaceae</taxon>
        <taxon>Caryophanon</taxon>
    </lineage>
</organism>
<proteinExistence type="inferred from homology"/>
<dbReference type="Pfam" id="PF00905">
    <property type="entry name" value="Transpeptidase"/>
    <property type="match status" value="1"/>
</dbReference>
<accession>A0A1C0YND2</accession>
<dbReference type="SUPFAM" id="SSF54427">
    <property type="entry name" value="NTF2-like"/>
    <property type="match status" value="1"/>
</dbReference>
<sequence length="660" mass="71975">MKKKWMLPAILVAIILLIGGGIYAYIVNAQNKEAEALQSLREQWLEALAEQDFDRLPTLVTAASLENTGYTEQDFIEKYTNIYSGIAISNMTYTLRETDEWLLDYTASFDTAFGPITDLPYQAKIVEEGDAFKIDWTAELIFPDMLADDKVRYTVAQPLRGEITDRNGVIIAENGERPRAGVVPGQLGTGETRTATIARIAQALSISPAFIEKQLQQNWVTDETFVPLKTLPTNDTPPIDGVLYDKIASRLYPFAEATAQLIGYVGKVTAEDIEKNPALSANDVIGRTGLEMTFDERLRGQKGGEIYIESANGDKRATIIQNEPQHGETIQLTIDTIAQQSAYDALGNAAGTTVLMAPTTGDLLALVSKPSYNPNLFVTGISQSQYDVYNNNEDKPFISRFSARYAPGSTFKPITAAIGIEAGTLQPTEALTIPDMKWQPDNSWGSYFVSRLNFANPVNLETALVKSDNIYFAQQALAMTGEKFIGGLAKLIFTEDLALPLAMEPAQFSNDDSISSDILLADTAYGQGEMLISPIQMTSIYSVLANDGQLAYPRLVMDTESKTKSAFSPETIATIEPSLVKVVTQQDGTGHVLNVVPNVAAKTGTAELKATQEGRGIENSLILAYDTAASKYVAVSIVERHQEVGKSAAELLIPVLQQLQ</sequence>
<dbReference type="Pfam" id="PF05223">
    <property type="entry name" value="MecA_N"/>
    <property type="match status" value="1"/>
</dbReference>
<comment type="subcellular location">
    <subcellularLocation>
        <location evidence="1">Membrane</location>
    </subcellularLocation>
</comment>
<evidence type="ECO:0000256" key="1">
    <source>
        <dbReference type="ARBA" id="ARBA00004370"/>
    </source>
</evidence>
<dbReference type="GO" id="GO:0071555">
    <property type="term" value="P:cell wall organization"/>
    <property type="evidence" value="ECO:0007669"/>
    <property type="project" value="TreeGrafter"/>
</dbReference>
<dbReference type="GO" id="GO:0005886">
    <property type="term" value="C:plasma membrane"/>
    <property type="evidence" value="ECO:0007669"/>
    <property type="project" value="TreeGrafter"/>
</dbReference>
<dbReference type="Gene3D" id="3.30.1390.30">
    <property type="entry name" value="Penicillin-binding protein 2a, domain 3"/>
    <property type="match status" value="1"/>
</dbReference>
<dbReference type="AlphaFoldDB" id="A0A1C0YND2"/>
<dbReference type="SUPFAM" id="SSF56601">
    <property type="entry name" value="beta-lactamase/transpeptidase-like"/>
    <property type="match status" value="1"/>
</dbReference>
<evidence type="ECO:0000259" key="5">
    <source>
        <dbReference type="Pfam" id="PF03717"/>
    </source>
</evidence>
<comment type="similarity">
    <text evidence="2">Belongs to the transpeptidase family.</text>
</comment>
<evidence type="ECO:0000259" key="6">
    <source>
        <dbReference type="Pfam" id="PF05223"/>
    </source>
</evidence>
<dbReference type="Gene3D" id="3.40.710.10">
    <property type="entry name" value="DD-peptidase/beta-lactamase superfamily"/>
    <property type="match status" value="1"/>
</dbReference>
<evidence type="ECO:0000259" key="4">
    <source>
        <dbReference type="Pfam" id="PF00905"/>
    </source>
</evidence>
<comment type="caution">
    <text evidence="7">The sequence shown here is derived from an EMBL/GenBank/DDBJ whole genome shotgun (WGS) entry which is preliminary data.</text>
</comment>
<gene>
    <name evidence="7" type="ORF">A6M13_02195</name>
</gene>
<dbReference type="InterPro" id="IPR005311">
    <property type="entry name" value="PBP_dimer"/>
</dbReference>
<feature type="domain" description="Penicillin-binding protein transpeptidase" evidence="4">
    <location>
        <begin position="351"/>
        <end position="652"/>
    </location>
</feature>
<feature type="domain" description="NTF2-like N-terminal transpeptidase" evidence="6">
    <location>
        <begin position="42"/>
        <end position="148"/>
    </location>
</feature>
<dbReference type="STRING" id="33978.A6M13_02195"/>
<protein>
    <recommendedName>
        <fullName evidence="9">Penicillin-binding protein</fullName>
    </recommendedName>
</protein>
<keyword evidence="3" id="KW-0472">Membrane</keyword>
<dbReference type="InterPro" id="IPR012338">
    <property type="entry name" value="Beta-lactam/transpept-like"/>
</dbReference>
<dbReference type="InterPro" id="IPR032710">
    <property type="entry name" value="NTF2-like_dom_sf"/>
</dbReference>
<dbReference type="PANTHER" id="PTHR30627:SF25">
    <property type="entry name" value="PENICILLIN-BINDING PROTEIN 3"/>
    <property type="match status" value="1"/>
</dbReference>
<evidence type="ECO:0000313" key="7">
    <source>
        <dbReference type="EMBL" id="OCS88678.1"/>
    </source>
</evidence>
<dbReference type="RefSeq" id="WP_066542506.1">
    <property type="nucleotide sequence ID" value="NZ_MASJ01000001.1"/>
</dbReference>
<evidence type="ECO:0000313" key="8">
    <source>
        <dbReference type="Proteomes" id="UP000093199"/>
    </source>
</evidence>
<dbReference type="GO" id="GO:0008658">
    <property type="term" value="F:penicillin binding"/>
    <property type="evidence" value="ECO:0007669"/>
    <property type="project" value="InterPro"/>
</dbReference>
<dbReference type="InterPro" id="IPR001460">
    <property type="entry name" value="PCN-bd_Tpept"/>
</dbReference>
<dbReference type="Proteomes" id="UP000093199">
    <property type="component" value="Unassembled WGS sequence"/>
</dbReference>
<dbReference type="PANTHER" id="PTHR30627">
    <property type="entry name" value="PEPTIDOGLYCAN D,D-TRANSPEPTIDASE"/>
    <property type="match status" value="1"/>
</dbReference>
<name>A0A1C0YND2_9BACL</name>
<dbReference type="SUPFAM" id="SSF56519">
    <property type="entry name" value="Penicillin binding protein dimerisation domain"/>
    <property type="match status" value="1"/>
</dbReference>
<evidence type="ECO:0008006" key="9">
    <source>
        <dbReference type="Google" id="ProtNLM"/>
    </source>
</evidence>
<reference evidence="7 8" key="1">
    <citation type="submission" date="2016-07" db="EMBL/GenBank/DDBJ databases">
        <title>Caryophanon tenue genome sequencing.</title>
        <authorList>
            <person name="Verma A."/>
            <person name="Pal Y."/>
            <person name="Krishnamurthi S."/>
        </authorList>
    </citation>
    <scope>NUCLEOTIDE SEQUENCE [LARGE SCALE GENOMIC DNA]</scope>
    <source>
        <strain evidence="7 8">DSM 14152</strain>
    </source>
</reference>
<evidence type="ECO:0000256" key="3">
    <source>
        <dbReference type="ARBA" id="ARBA00023136"/>
    </source>
</evidence>
<dbReference type="GO" id="GO:0046677">
    <property type="term" value="P:response to antibiotic"/>
    <property type="evidence" value="ECO:0007669"/>
    <property type="project" value="InterPro"/>
</dbReference>
<dbReference type="OrthoDB" id="9770103at2"/>
<dbReference type="GO" id="GO:0071972">
    <property type="term" value="F:peptidoglycan L,D-transpeptidase activity"/>
    <property type="evidence" value="ECO:0007669"/>
    <property type="project" value="TreeGrafter"/>
</dbReference>
<dbReference type="InterPro" id="IPR036138">
    <property type="entry name" value="PBP_dimer_sf"/>
</dbReference>
<dbReference type="Gene3D" id="3.10.450.100">
    <property type="entry name" value="NTF2-like, domain 1"/>
    <property type="match status" value="1"/>
</dbReference>
<dbReference type="Gene3D" id="3.90.1310.10">
    <property type="entry name" value="Penicillin-binding protein 2a (Domain 2)"/>
    <property type="match status" value="1"/>
</dbReference>
<feature type="domain" description="Penicillin-binding protein dimerisation" evidence="5">
    <location>
        <begin position="157"/>
        <end position="316"/>
    </location>
</feature>
<dbReference type="Pfam" id="PF03717">
    <property type="entry name" value="PBP_dimer"/>
    <property type="match status" value="1"/>
</dbReference>
<keyword evidence="8" id="KW-1185">Reference proteome</keyword>